<evidence type="ECO:0000256" key="1">
    <source>
        <dbReference type="SAM" id="MobiDB-lite"/>
    </source>
</evidence>
<feature type="compositionally biased region" description="Basic and acidic residues" evidence="1">
    <location>
        <begin position="1"/>
        <end position="16"/>
    </location>
</feature>
<evidence type="ECO:0000313" key="3">
    <source>
        <dbReference type="Proteomes" id="UP000265520"/>
    </source>
</evidence>
<protein>
    <submittedName>
        <fullName evidence="2">Uncharacterized protein</fullName>
    </submittedName>
</protein>
<reference evidence="2 3" key="1">
    <citation type="journal article" date="2018" name="Front. Plant Sci.">
        <title>Red Clover (Trifolium pratense) and Zigzag Clover (T. medium) - A Picture of Genomic Similarities and Differences.</title>
        <authorList>
            <person name="Dluhosova J."/>
            <person name="Istvanek J."/>
            <person name="Nedelnik J."/>
            <person name="Repkova J."/>
        </authorList>
    </citation>
    <scope>NUCLEOTIDE SEQUENCE [LARGE SCALE GENOMIC DNA]</scope>
    <source>
        <strain evidence="3">cv. 10/8</strain>
        <tissue evidence="2">Leaf</tissue>
    </source>
</reference>
<feature type="region of interest" description="Disordered" evidence="1">
    <location>
        <begin position="1"/>
        <end position="26"/>
    </location>
</feature>
<dbReference type="EMBL" id="LXQA011251385">
    <property type="protein sequence ID" value="MCI90689.1"/>
    <property type="molecule type" value="Genomic_DNA"/>
</dbReference>
<feature type="non-terminal residue" evidence="2">
    <location>
        <position position="26"/>
    </location>
</feature>
<keyword evidence="3" id="KW-1185">Reference proteome</keyword>
<dbReference type="AlphaFoldDB" id="A0A392VTA9"/>
<accession>A0A392VTA9</accession>
<evidence type="ECO:0000313" key="2">
    <source>
        <dbReference type="EMBL" id="MCI90689.1"/>
    </source>
</evidence>
<comment type="caution">
    <text evidence="2">The sequence shown here is derived from an EMBL/GenBank/DDBJ whole genome shotgun (WGS) entry which is preliminary data.</text>
</comment>
<dbReference type="Proteomes" id="UP000265520">
    <property type="component" value="Unassembled WGS sequence"/>
</dbReference>
<sequence length="26" mass="2993">MAPLMAEERRVAREKNQLVQGLAKPR</sequence>
<name>A0A392VTA9_9FABA</name>
<organism evidence="2 3">
    <name type="scientific">Trifolium medium</name>
    <dbReference type="NCBI Taxonomy" id="97028"/>
    <lineage>
        <taxon>Eukaryota</taxon>
        <taxon>Viridiplantae</taxon>
        <taxon>Streptophyta</taxon>
        <taxon>Embryophyta</taxon>
        <taxon>Tracheophyta</taxon>
        <taxon>Spermatophyta</taxon>
        <taxon>Magnoliopsida</taxon>
        <taxon>eudicotyledons</taxon>
        <taxon>Gunneridae</taxon>
        <taxon>Pentapetalae</taxon>
        <taxon>rosids</taxon>
        <taxon>fabids</taxon>
        <taxon>Fabales</taxon>
        <taxon>Fabaceae</taxon>
        <taxon>Papilionoideae</taxon>
        <taxon>50 kb inversion clade</taxon>
        <taxon>NPAAA clade</taxon>
        <taxon>Hologalegina</taxon>
        <taxon>IRL clade</taxon>
        <taxon>Trifolieae</taxon>
        <taxon>Trifolium</taxon>
    </lineage>
</organism>
<proteinExistence type="predicted"/>